<gene>
    <name evidence="2" type="ORF">FHS34_007841</name>
</gene>
<evidence type="ECO:0000313" key="3">
    <source>
        <dbReference type="Proteomes" id="UP000585836"/>
    </source>
</evidence>
<dbReference type="RefSeq" id="WP_184974530.1">
    <property type="nucleotide sequence ID" value="NZ_BAAAWF010000065.1"/>
</dbReference>
<reference evidence="2 3" key="1">
    <citation type="submission" date="2020-08" db="EMBL/GenBank/DDBJ databases">
        <title>Genomic Encyclopedia of Type Strains, Phase III (KMG-III): the genomes of soil and plant-associated and newly described type strains.</title>
        <authorList>
            <person name="Whitman W."/>
        </authorList>
    </citation>
    <scope>NUCLEOTIDE SEQUENCE [LARGE SCALE GENOMIC DNA]</scope>
    <source>
        <strain evidence="2 3">CECT 3313</strain>
    </source>
</reference>
<evidence type="ECO:0000256" key="1">
    <source>
        <dbReference type="SAM" id="MobiDB-lite"/>
    </source>
</evidence>
<organism evidence="2 3">
    <name type="scientific">Streptomyces echinatus</name>
    <dbReference type="NCBI Taxonomy" id="67293"/>
    <lineage>
        <taxon>Bacteria</taxon>
        <taxon>Bacillati</taxon>
        <taxon>Actinomycetota</taxon>
        <taxon>Actinomycetes</taxon>
        <taxon>Kitasatosporales</taxon>
        <taxon>Streptomycetaceae</taxon>
        <taxon>Streptomyces</taxon>
    </lineage>
</organism>
<comment type="caution">
    <text evidence="2">The sequence shown here is derived from an EMBL/GenBank/DDBJ whole genome shotgun (WGS) entry which is preliminary data.</text>
</comment>
<sequence length="63" mass="6906">MAKWRNQVEGGAARTDDNRGPKPTRAWQSTGPGGSTWHGITPEPGPRQGEDSRTYRRARVTAS</sequence>
<dbReference type="AlphaFoldDB" id="A0A7W9Q2V7"/>
<proteinExistence type="predicted"/>
<dbReference type="Proteomes" id="UP000585836">
    <property type="component" value="Unassembled WGS sequence"/>
</dbReference>
<protein>
    <submittedName>
        <fullName evidence="2">Uncharacterized protein</fullName>
    </submittedName>
</protein>
<accession>A0A7W9Q2V7</accession>
<name>A0A7W9Q2V7_9ACTN</name>
<keyword evidence="3" id="KW-1185">Reference proteome</keyword>
<feature type="region of interest" description="Disordered" evidence="1">
    <location>
        <begin position="1"/>
        <end position="63"/>
    </location>
</feature>
<dbReference type="EMBL" id="JACHJK010000024">
    <property type="protein sequence ID" value="MBB5932331.1"/>
    <property type="molecule type" value="Genomic_DNA"/>
</dbReference>
<evidence type="ECO:0000313" key="2">
    <source>
        <dbReference type="EMBL" id="MBB5932331.1"/>
    </source>
</evidence>